<dbReference type="PANTHER" id="PTHR24264:SF65">
    <property type="entry name" value="SRCR DOMAIN-CONTAINING PROTEIN"/>
    <property type="match status" value="1"/>
</dbReference>
<dbReference type="Gene3D" id="2.40.10.10">
    <property type="entry name" value="Trypsin-like serine proteases"/>
    <property type="match status" value="2"/>
</dbReference>
<organism evidence="11 12">
    <name type="scientific">Folsomia candida</name>
    <name type="common">Springtail</name>
    <dbReference type="NCBI Taxonomy" id="158441"/>
    <lineage>
        <taxon>Eukaryota</taxon>
        <taxon>Metazoa</taxon>
        <taxon>Ecdysozoa</taxon>
        <taxon>Arthropoda</taxon>
        <taxon>Hexapoda</taxon>
        <taxon>Collembola</taxon>
        <taxon>Entomobryomorpha</taxon>
        <taxon>Isotomoidea</taxon>
        <taxon>Isotomidae</taxon>
        <taxon>Proisotominae</taxon>
        <taxon>Folsomia</taxon>
    </lineage>
</organism>
<keyword evidence="7" id="KW-1015">Disulfide bond</keyword>
<evidence type="ECO:0000256" key="3">
    <source>
        <dbReference type="ARBA" id="ARBA00022670"/>
    </source>
</evidence>
<keyword evidence="4 9" id="KW-0732">Signal</keyword>
<dbReference type="GO" id="GO:0004252">
    <property type="term" value="F:serine-type endopeptidase activity"/>
    <property type="evidence" value="ECO:0007669"/>
    <property type="project" value="InterPro"/>
</dbReference>
<name>A0A226CYD1_FOLCA</name>
<evidence type="ECO:0000313" key="11">
    <source>
        <dbReference type="EMBL" id="OXA37963.1"/>
    </source>
</evidence>
<dbReference type="InterPro" id="IPR009003">
    <property type="entry name" value="Peptidase_S1_PA"/>
</dbReference>
<proteinExistence type="predicted"/>
<evidence type="ECO:0000256" key="4">
    <source>
        <dbReference type="ARBA" id="ARBA00022729"/>
    </source>
</evidence>
<dbReference type="InterPro" id="IPR050127">
    <property type="entry name" value="Serine_Proteases_S1"/>
</dbReference>
<evidence type="ECO:0000256" key="2">
    <source>
        <dbReference type="ARBA" id="ARBA00022525"/>
    </source>
</evidence>
<evidence type="ECO:0000256" key="5">
    <source>
        <dbReference type="ARBA" id="ARBA00022801"/>
    </source>
</evidence>
<sequence>MNFSSSTQKSLKNGTGFFTILLLIVQLACSAPSIGRIMGGQPASPGEFPYQVSIQAYDRASRDFIPICGGVILNPTTVLSAAHCTLVDPDGLYRVVAGEHDLSSDNEGTEQFRTVEHVVIHNGFDDFAYYNDIALYFLSPNSPLVFTDSVGPVALPPSSYEGRGSAIVAGWGVTSDAMLQPIVGDTHSGGGSNTLNKLTIPFYLDEKCGDIYGEDFVSSMMLCAGNLDGGQDACAGDSGGGLVSFYSGEKIVAGLVSWGPGSGCGQQGYLGVYTKVAKYVEWINYVMKVLGHEH</sequence>
<dbReference type="GO" id="GO:0006508">
    <property type="term" value="P:proteolysis"/>
    <property type="evidence" value="ECO:0007669"/>
    <property type="project" value="UniProtKB-KW"/>
</dbReference>
<dbReference type="GO" id="GO:0005615">
    <property type="term" value="C:extracellular space"/>
    <property type="evidence" value="ECO:0007669"/>
    <property type="project" value="TreeGrafter"/>
</dbReference>
<dbReference type="PRINTS" id="PR00722">
    <property type="entry name" value="CHYMOTRYPSIN"/>
</dbReference>
<dbReference type="Proteomes" id="UP000198287">
    <property type="component" value="Unassembled WGS sequence"/>
</dbReference>
<keyword evidence="6" id="KW-0720">Serine protease</keyword>
<dbReference type="Pfam" id="PF00089">
    <property type="entry name" value="Trypsin"/>
    <property type="match status" value="1"/>
</dbReference>
<evidence type="ECO:0000259" key="10">
    <source>
        <dbReference type="PROSITE" id="PS50240"/>
    </source>
</evidence>
<evidence type="ECO:0000313" key="12">
    <source>
        <dbReference type="Proteomes" id="UP000198287"/>
    </source>
</evidence>
<gene>
    <name evidence="11" type="ORF">Fcan01_27284</name>
</gene>
<comment type="subcellular location">
    <subcellularLocation>
        <location evidence="1">Secreted</location>
    </subcellularLocation>
</comment>
<dbReference type="PROSITE" id="PS50240">
    <property type="entry name" value="TRYPSIN_DOM"/>
    <property type="match status" value="1"/>
</dbReference>
<keyword evidence="5" id="KW-0378">Hydrolase</keyword>
<keyword evidence="2" id="KW-0964">Secreted</keyword>
<dbReference type="InterPro" id="IPR018114">
    <property type="entry name" value="TRYPSIN_HIS"/>
</dbReference>
<dbReference type="FunFam" id="2.40.10.10:FF:000068">
    <property type="entry name" value="transmembrane protease serine 2"/>
    <property type="match status" value="1"/>
</dbReference>
<dbReference type="CDD" id="cd00190">
    <property type="entry name" value="Tryp_SPc"/>
    <property type="match status" value="1"/>
</dbReference>
<dbReference type="FunFam" id="2.40.10.10:FF:000054">
    <property type="entry name" value="Complement C1r subcomponent"/>
    <property type="match status" value="1"/>
</dbReference>
<dbReference type="SMART" id="SM00020">
    <property type="entry name" value="Tryp_SPc"/>
    <property type="match status" value="1"/>
</dbReference>
<dbReference type="STRING" id="158441.A0A226CYD1"/>
<accession>A0A226CYD1</accession>
<dbReference type="SUPFAM" id="SSF50494">
    <property type="entry name" value="Trypsin-like serine proteases"/>
    <property type="match status" value="1"/>
</dbReference>
<evidence type="ECO:0000256" key="1">
    <source>
        <dbReference type="ARBA" id="ARBA00004613"/>
    </source>
</evidence>
<dbReference type="EMBL" id="LNIX01000050">
    <property type="protein sequence ID" value="OXA37963.1"/>
    <property type="molecule type" value="Genomic_DNA"/>
</dbReference>
<feature type="chain" id="PRO_5011968494" evidence="9">
    <location>
        <begin position="31"/>
        <end position="294"/>
    </location>
</feature>
<feature type="domain" description="Peptidase S1" evidence="10">
    <location>
        <begin position="37"/>
        <end position="288"/>
    </location>
</feature>
<dbReference type="InterPro" id="IPR001314">
    <property type="entry name" value="Peptidase_S1A"/>
</dbReference>
<dbReference type="PANTHER" id="PTHR24264">
    <property type="entry name" value="TRYPSIN-RELATED"/>
    <property type="match status" value="1"/>
</dbReference>
<dbReference type="InterPro" id="IPR043504">
    <property type="entry name" value="Peptidase_S1_PA_chymotrypsin"/>
</dbReference>
<evidence type="ECO:0000256" key="9">
    <source>
        <dbReference type="SAM" id="SignalP"/>
    </source>
</evidence>
<evidence type="ECO:0000256" key="8">
    <source>
        <dbReference type="ARBA" id="ARBA00023180"/>
    </source>
</evidence>
<dbReference type="InterPro" id="IPR001254">
    <property type="entry name" value="Trypsin_dom"/>
</dbReference>
<dbReference type="PROSITE" id="PS00134">
    <property type="entry name" value="TRYPSIN_HIS"/>
    <property type="match status" value="1"/>
</dbReference>
<feature type="signal peptide" evidence="9">
    <location>
        <begin position="1"/>
        <end position="30"/>
    </location>
</feature>
<keyword evidence="3" id="KW-0645">Protease</keyword>
<dbReference type="AlphaFoldDB" id="A0A226CYD1"/>
<reference evidence="11 12" key="1">
    <citation type="submission" date="2015-12" db="EMBL/GenBank/DDBJ databases">
        <title>The genome of Folsomia candida.</title>
        <authorList>
            <person name="Faddeeva A."/>
            <person name="Derks M.F."/>
            <person name="Anvar Y."/>
            <person name="Smit S."/>
            <person name="Van Straalen N."/>
            <person name="Roelofs D."/>
        </authorList>
    </citation>
    <scope>NUCLEOTIDE SEQUENCE [LARGE SCALE GENOMIC DNA]</scope>
    <source>
        <strain evidence="11 12">VU population</strain>
        <tissue evidence="11">Whole body</tissue>
    </source>
</reference>
<evidence type="ECO:0000256" key="7">
    <source>
        <dbReference type="ARBA" id="ARBA00023157"/>
    </source>
</evidence>
<keyword evidence="8" id="KW-0325">Glycoprotein</keyword>
<dbReference type="OrthoDB" id="60866at2759"/>
<protein>
    <submittedName>
        <fullName evidence="11">Trypsin-1</fullName>
    </submittedName>
</protein>
<keyword evidence="12" id="KW-1185">Reference proteome</keyword>
<evidence type="ECO:0000256" key="6">
    <source>
        <dbReference type="ARBA" id="ARBA00022825"/>
    </source>
</evidence>
<comment type="caution">
    <text evidence="11">The sequence shown here is derived from an EMBL/GenBank/DDBJ whole genome shotgun (WGS) entry which is preliminary data.</text>
</comment>